<dbReference type="RefSeq" id="WP_212640715.1">
    <property type="nucleotide sequence ID" value="NZ_CP074132.1"/>
</dbReference>
<dbReference type="InterPro" id="IPR042070">
    <property type="entry name" value="PucR_C-HTH_sf"/>
</dbReference>
<dbReference type="Pfam" id="PF13556">
    <property type="entry name" value="HTH_30"/>
    <property type="match status" value="1"/>
</dbReference>
<accession>A0ABX8C3I3</accession>
<sequence>MTDPADQAPPADEPRSWAGMVELLAGDRENLVEDFLQRLAALGDYTDGMVPDSDLRQSATETFDMLTRRIAGVPLPDHLRDLSTRLGVRRARQGVAREHLLEAVRLDFRVLWAGLVRAGGPGSSQILVLHAEEILTTVEQYISDVQAAFLEERAALERDSRAAAAQAFSRLLNSGGRAAAVASEVAGTLGLPEHGTFDVAFVVPPPEREQRPAARVRERGGGLAWEFDDGVALVRETARTPWPDLPSGASGGLVARVRGLAAVPASVEAARVLSGYAATGGGFVREEDVWSAIAHDQLRGLIPGFGRDRLERFERLDGDSRARLLETLAHYAATGSVKATAEALYCHRNTVVNRLQAFRETTGLDLTVPAEAAQALVLFSGR</sequence>
<dbReference type="EMBL" id="CP074132">
    <property type="protein sequence ID" value="QUX27658.1"/>
    <property type="molecule type" value="Genomic_DNA"/>
</dbReference>
<evidence type="ECO:0000313" key="4">
    <source>
        <dbReference type="Proteomes" id="UP000678016"/>
    </source>
</evidence>
<organism evidence="3 4">
    <name type="scientific">Nocardiopsis akebiae</name>
    <dbReference type="NCBI Taxonomy" id="2831968"/>
    <lineage>
        <taxon>Bacteria</taxon>
        <taxon>Bacillati</taxon>
        <taxon>Actinomycetota</taxon>
        <taxon>Actinomycetes</taxon>
        <taxon>Streptosporangiales</taxon>
        <taxon>Nocardiopsidaceae</taxon>
        <taxon>Nocardiopsis</taxon>
    </lineage>
</organism>
<keyword evidence="4" id="KW-1185">Reference proteome</keyword>
<gene>
    <name evidence="3" type="ORF">KGD83_20480</name>
</gene>
<reference evidence="4" key="1">
    <citation type="submission" date="2021-05" db="EMBL/GenBank/DDBJ databases">
        <title>Direct Submission.</title>
        <authorList>
            <person name="Li K."/>
            <person name="Gao J."/>
        </authorList>
    </citation>
    <scope>NUCLEOTIDE SEQUENCE [LARGE SCALE GENOMIC DNA]</scope>
    <source>
        <strain evidence="4">HDS12</strain>
    </source>
</reference>
<evidence type="ECO:0000259" key="1">
    <source>
        <dbReference type="Pfam" id="PF13556"/>
    </source>
</evidence>
<dbReference type="InterPro" id="IPR025736">
    <property type="entry name" value="PucR_C-HTH_dom"/>
</dbReference>
<dbReference type="Pfam" id="PF14361">
    <property type="entry name" value="RsbRD_N"/>
    <property type="match status" value="1"/>
</dbReference>
<proteinExistence type="predicted"/>
<dbReference type="InterPro" id="IPR025751">
    <property type="entry name" value="RsbRD_N_dom"/>
</dbReference>
<protein>
    <submittedName>
        <fullName evidence="3">Helix-turn-helix domain-containing protein</fullName>
    </submittedName>
</protein>
<dbReference type="Proteomes" id="UP000678016">
    <property type="component" value="Chromosome"/>
</dbReference>
<dbReference type="PANTHER" id="PTHR33744:SF1">
    <property type="entry name" value="DNA-BINDING TRANSCRIPTIONAL ACTIVATOR ADER"/>
    <property type="match status" value="1"/>
</dbReference>
<dbReference type="PANTHER" id="PTHR33744">
    <property type="entry name" value="CARBOHYDRATE DIACID REGULATOR"/>
    <property type="match status" value="1"/>
</dbReference>
<feature type="domain" description="PucR C-terminal helix-turn-helix" evidence="1">
    <location>
        <begin position="324"/>
        <end position="374"/>
    </location>
</feature>
<name>A0ABX8C3I3_9ACTN</name>
<evidence type="ECO:0000259" key="2">
    <source>
        <dbReference type="Pfam" id="PF14361"/>
    </source>
</evidence>
<dbReference type="Gene3D" id="1.10.10.2840">
    <property type="entry name" value="PucR C-terminal helix-turn-helix domain"/>
    <property type="match status" value="1"/>
</dbReference>
<feature type="domain" description="RsbT co-antagonist protein RsbRD N-terminal" evidence="2">
    <location>
        <begin position="31"/>
        <end position="162"/>
    </location>
</feature>
<evidence type="ECO:0000313" key="3">
    <source>
        <dbReference type="EMBL" id="QUX27658.1"/>
    </source>
</evidence>
<dbReference type="InterPro" id="IPR051448">
    <property type="entry name" value="CdaR-like_regulators"/>
</dbReference>